<dbReference type="InterPro" id="IPR006944">
    <property type="entry name" value="Phage/GTA_portal"/>
</dbReference>
<evidence type="ECO:0000313" key="1">
    <source>
        <dbReference type="EMBL" id="KJV08512.1"/>
    </source>
</evidence>
<proteinExistence type="predicted"/>
<sequence length="396" mass="42441">MFRFFRRAAKAAPRRDLLAYAIASSPGLEPSVALGSGAAYPHLAERCLRHNPVAFRCVTMIARAVASVPFYLQTAKRQELTDHPALTLLAHPSPQVSTRAFFETLAIHLVLDGNGFIDPLGPPGLPPQELHLLRPDRVSIRAGSQGLPIYRVTRGARTEELSPDPLDARLPLIHLRRGGVGADGAGGIGRGQGDGEAALSAIAAHDLAGQWNAALLENGARPSLALIYEPKDGSPASLSEEQFQRLKTELHTLHSGAAKAGSVMLLDGGLTAKELSLSPKDMDWLAGRRQAALDIATAFGVPAQLVGIPDAQTYANMEQARLSFWEDSVLPLARLIADGLSEHLLSRFEPGLRLSLDEDAIPALASQRLATYEKLSHADFLTDAEKRAAVGYARLP</sequence>
<dbReference type="Gene3D" id="1.20.1270.210">
    <property type="match status" value="1"/>
</dbReference>
<organism evidence="1 2">
    <name type="scientific">Elstera litoralis</name>
    <dbReference type="NCBI Taxonomy" id="552518"/>
    <lineage>
        <taxon>Bacteria</taxon>
        <taxon>Pseudomonadati</taxon>
        <taxon>Pseudomonadota</taxon>
        <taxon>Alphaproteobacteria</taxon>
        <taxon>Rhodospirillales</taxon>
        <taxon>Rhodospirillaceae</taxon>
        <taxon>Elstera</taxon>
    </lineage>
</organism>
<protein>
    <recommendedName>
        <fullName evidence="3">Portal protein</fullName>
    </recommendedName>
</protein>
<comment type="caution">
    <text evidence="1">The sequence shown here is derived from an EMBL/GenBank/DDBJ whole genome shotgun (WGS) entry which is preliminary data.</text>
</comment>
<gene>
    <name evidence="1" type="ORF">VZ95_17330</name>
</gene>
<dbReference type="Proteomes" id="UP000033774">
    <property type="component" value="Unassembled WGS sequence"/>
</dbReference>
<dbReference type="NCBIfam" id="TIGR01537">
    <property type="entry name" value="portal_HK97"/>
    <property type="match status" value="1"/>
</dbReference>
<evidence type="ECO:0000313" key="2">
    <source>
        <dbReference type="Proteomes" id="UP000033774"/>
    </source>
</evidence>
<dbReference type="Pfam" id="PF04860">
    <property type="entry name" value="Phage_portal"/>
    <property type="match status" value="1"/>
</dbReference>
<reference evidence="1 2" key="1">
    <citation type="submission" date="2015-03" db="EMBL/GenBank/DDBJ databases">
        <title>Draft genome sequence of Elstera litoralis.</title>
        <authorList>
            <person name="Rahalkar M.C."/>
            <person name="Dhakephalkar P.K."/>
            <person name="Pore S.D."/>
            <person name="Arora P."/>
            <person name="Kapse N.G."/>
            <person name="Pandit P.S."/>
        </authorList>
    </citation>
    <scope>NUCLEOTIDE SEQUENCE [LARGE SCALE GENOMIC DNA]</scope>
    <source>
        <strain evidence="1 2">Dia-1</strain>
    </source>
</reference>
<accession>A0A0F3IPF3</accession>
<dbReference type="InterPro" id="IPR006427">
    <property type="entry name" value="Portal_HK97"/>
</dbReference>
<dbReference type="EMBL" id="LAJY01000554">
    <property type="protein sequence ID" value="KJV08512.1"/>
    <property type="molecule type" value="Genomic_DNA"/>
</dbReference>
<dbReference type="AlphaFoldDB" id="A0A0F3IPF3"/>
<keyword evidence="2" id="KW-1185">Reference proteome</keyword>
<name>A0A0F3IPF3_9PROT</name>
<evidence type="ECO:0008006" key="3">
    <source>
        <dbReference type="Google" id="ProtNLM"/>
    </source>
</evidence>